<sequence>MITNMPKWLNASASSIGPNETRIFSCYPDAQAVIDGKTMQADFDRFGIPVENIKAAERWATKQRGKYLYHTRVPTRKEVSTLSPQELAPLLIGWMVHSPTEIIPSRVQVELVLELLSQRRDVADLSNLVAMCQNYIRGQ</sequence>
<evidence type="ECO:0000313" key="2">
    <source>
        <dbReference type="Proteomes" id="UP000566711"/>
    </source>
</evidence>
<dbReference type="EMBL" id="JACEZS010000011">
    <property type="protein sequence ID" value="MBA5606432.1"/>
    <property type="molecule type" value="Genomic_DNA"/>
</dbReference>
<accession>A0A7W2EIJ1</accession>
<dbReference type="AlphaFoldDB" id="A0A7W2EIJ1"/>
<organism evidence="1 2">
    <name type="scientific">Rugamonas fusca</name>
    <dbReference type="NCBI Taxonomy" id="2758568"/>
    <lineage>
        <taxon>Bacteria</taxon>
        <taxon>Pseudomonadati</taxon>
        <taxon>Pseudomonadota</taxon>
        <taxon>Betaproteobacteria</taxon>
        <taxon>Burkholderiales</taxon>
        <taxon>Oxalobacteraceae</taxon>
        <taxon>Telluria group</taxon>
        <taxon>Rugamonas</taxon>
    </lineage>
</organism>
<evidence type="ECO:0000313" key="1">
    <source>
        <dbReference type="EMBL" id="MBA5606432.1"/>
    </source>
</evidence>
<proteinExistence type="predicted"/>
<name>A0A7W2EIJ1_9BURK</name>
<comment type="caution">
    <text evidence="1">The sequence shown here is derived from an EMBL/GenBank/DDBJ whole genome shotgun (WGS) entry which is preliminary data.</text>
</comment>
<keyword evidence="2" id="KW-1185">Reference proteome</keyword>
<reference evidence="1 2" key="1">
    <citation type="submission" date="2020-07" db="EMBL/GenBank/DDBJ databases">
        <title>Novel species isolated from subtropical streams in China.</title>
        <authorList>
            <person name="Lu H."/>
        </authorList>
    </citation>
    <scope>NUCLEOTIDE SEQUENCE [LARGE SCALE GENOMIC DNA]</scope>
    <source>
        <strain evidence="1 2">FT3S</strain>
    </source>
</reference>
<dbReference type="RefSeq" id="WP_182218523.1">
    <property type="nucleotide sequence ID" value="NZ_JACEZS010000011.1"/>
</dbReference>
<dbReference type="Proteomes" id="UP000566711">
    <property type="component" value="Unassembled WGS sequence"/>
</dbReference>
<protein>
    <submittedName>
        <fullName evidence="1">Uncharacterized protein</fullName>
    </submittedName>
</protein>
<gene>
    <name evidence="1" type="ORF">H3H36_13825</name>
</gene>